<accession>A0A445MBG6</accession>
<proteinExistence type="predicted"/>
<sequence length="92" mass="10353">MPAPVSDSFPYISMFVSPKRLRMLAVLHTAQLGPPRLYGCTQRIMVHYRPKSPQVLTSNLTAHDVVCAPGVDEDDDVLLLKKPFDLQFCRLV</sequence>
<protein>
    <submittedName>
        <fullName evidence="1">Uncharacterized protein</fullName>
    </submittedName>
</protein>
<organism evidence="1">
    <name type="scientific">Ensete ventricosum</name>
    <name type="common">Abyssinian banana</name>
    <name type="synonym">Musa ensete</name>
    <dbReference type="NCBI Taxonomy" id="4639"/>
    <lineage>
        <taxon>Eukaryota</taxon>
        <taxon>Viridiplantae</taxon>
        <taxon>Streptophyta</taxon>
        <taxon>Embryophyta</taxon>
        <taxon>Tracheophyta</taxon>
        <taxon>Spermatophyta</taxon>
        <taxon>Magnoliopsida</taxon>
        <taxon>Liliopsida</taxon>
        <taxon>Zingiberales</taxon>
        <taxon>Musaceae</taxon>
        <taxon>Ensete</taxon>
    </lineage>
</organism>
<evidence type="ECO:0000313" key="1">
    <source>
        <dbReference type="EMBL" id="RZR71573.1"/>
    </source>
</evidence>
<name>A0A445MBG6_ENSVE</name>
<dbReference type="Proteomes" id="UP000290560">
    <property type="component" value="Unassembled WGS sequence"/>
</dbReference>
<dbReference type="EMBL" id="KV875553">
    <property type="protein sequence ID" value="RZR71573.1"/>
    <property type="molecule type" value="Genomic_DNA"/>
</dbReference>
<reference evidence="1" key="1">
    <citation type="journal article" date="2018" name="Data Brief">
        <title>Genome sequence data from 17 accessions of Ensete ventricosum, a staple food crop for millions in Ethiopia.</title>
        <authorList>
            <person name="Yemataw Z."/>
            <person name="Muzemil S."/>
            <person name="Ambachew D."/>
            <person name="Tripathi L."/>
            <person name="Tesfaye K."/>
            <person name="Chala A."/>
            <person name="Farbos A."/>
            <person name="O'Neill P."/>
            <person name="Moore K."/>
            <person name="Grant M."/>
            <person name="Studholme D.J."/>
        </authorList>
    </citation>
    <scope>NUCLEOTIDE SEQUENCE [LARGE SCALE GENOMIC DNA]</scope>
    <source>
        <tissue evidence="1">Leaf</tissue>
    </source>
</reference>
<gene>
    <name evidence="1" type="ORF">BHM03_00005915</name>
</gene>
<dbReference type="AlphaFoldDB" id="A0A445MBG6"/>